<dbReference type="GO" id="GO:0005886">
    <property type="term" value="C:plasma membrane"/>
    <property type="evidence" value="ECO:0007669"/>
    <property type="project" value="UniProtKB-SubCell"/>
</dbReference>
<comment type="caution">
    <text evidence="9">The sequence shown here is derived from an EMBL/GenBank/DDBJ whole genome shotgun (WGS) entry which is preliminary data.</text>
</comment>
<keyword evidence="3" id="KW-1003">Cell membrane</keyword>
<name>A0A2S5STV1_9BURK</name>
<feature type="domain" description="Na+/H+ antiporter MnhB subunit-related protein" evidence="8">
    <location>
        <begin position="7"/>
        <end position="129"/>
    </location>
</feature>
<dbReference type="EMBL" id="PSNX01000009">
    <property type="protein sequence ID" value="PPE66139.1"/>
    <property type="molecule type" value="Genomic_DNA"/>
</dbReference>
<evidence type="ECO:0000256" key="2">
    <source>
        <dbReference type="ARBA" id="ARBA00009425"/>
    </source>
</evidence>
<reference evidence="9 10" key="1">
    <citation type="submission" date="2018-02" db="EMBL/GenBank/DDBJ databases">
        <title>Reclassifiation of [Polyangium] brachysporum DSM 7029 as Guopingzhaonella breviflexa gen. nov., sp. nov., a member of the family Comamonadaceae.</title>
        <authorList>
            <person name="Tang B."/>
        </authorList>
    </citation>
    <scope>NUCLEOTIDE SEQUENCE [LARGE SCALE GENOMIC DNA]</scope>
    <source>
        <strain evidence="9 10">BCRC 80649</strain>
    </source>
</reference>
<dbReference type="InterPro" id="IPR007182">
    <property type="entry name" value="MnhB"/>
</dbReference>
<dbReference type="AlphaFoldDB" id="A0A2S5STV1"/>
<dbReference type="InterPro" id="IPR050622">
    <property type="entry name" value="CPA3_antiporter_subunitB"/>
</dbReference>
<feature type="transmembrane region" description="Helical" evidence="7">
    <location>
        <begin position="7"/>
        <end position="28"/>
    </location>
</feature>
<evidence type="ECO:0000256" key="5">
    <source>
        <dbReference type="ARBA" id="ARBA00022989"/>
    </source>
</evidence>
<evidence type="ECO:0000256" key="6">
    <source>
        <dbReference type="ARBA" id="ARBA00023136"/>
    </source>
</evidence>
<comment type="subcellular location">
    <subcellularLocation>
        <location evidence="1">Cell membrane</location>
        <topology evidence="1">Multi-pass membrane protein</topology>
    </subcellularLocation>
</comment>
<evidence type="ECO:0000256" key="3">
    <source>
        <dbReference type="ARBA" id="ARBA00022475"/>
    </source>
</evidence>
<keyword evidence="10" id="KW-1185">Reference proteome</keyword>
<proteinExistence type="inferred from homology"/>
<evidence type="ECO:0000256" key="7">
    <source>
        <dbReference type="SAM" id="Phobius"/>
    </source>
</evidence>
<feature type="transmembrane region" description="Helical" evidence="7">
    <location>
        <begin position="109"/>
        <end position="137"/>
    </location>
</feature>
<evidence type="ECO:0000259" key="8">
    <source>
        <dbReference type="Pfam" id="PF04039"/>
    </source>
</evidence>
<keyword evidence="5 7" id="KW-1133">Transmembrane helix</keyword>
<sequence length="152" mass="16125">MNPRIVILDVVARVLYWVILAASIWVLLRGHNEPGGGFIGALVAVSASVLWGIARSPAEAARRLPTGSAVGLAALGVLLAGLSGLPAVWQGQAFLTHWWGSLNLGFTEFKISTVLLFDIGVYLCVWGALAGYALALIDIDEPLSKDSKETRS</sequence>
<dbReference type="Pfam" id="PF04039">
    <property type="entry name" value="MnhB"/>
    <property type="match status" value="1"/>
</dbReference>
<dbReference type="PANTHER" id="PTHR33932:SF4">
    <property type="entry name" value="NA(+)_H(+) ANTIPORTER SUBUNIT B"/>
    <property type="match status" value="1"/>
</dbReference>
<evidence type="ECO:0000256" key="1">
    <source>
        <dbReference type="ARBA" id="ARBA00004651"/>
    </source>
</evidence>
<keyword evidence="4 7" id="KW-0812">Transmembrane</keyword>
<gene>
    <name evidence="9" type="ORF">C1704_10755</name>
</gene>
<dbReference type="OrthoDB" id="9798859at2"/>
<accession>A0A2S5STV1</accession>
<evidence type="ECO:0000313" key="10">
    <source>
        <dbReference type="Proteomes" id="UP000238605"/>
    </source>
</evidence>
<organism evidence="9 10">
    <name type="scientific">Caldimonas caldifontis</name>
    <dbReference type="NCBI Taxonomy" id="1452508"/>
    <lineage>
        <taxon>Bacteria</taxon>
        <taxon>Pseudomonadati</taxon>
        <taxon>Pseudomonadota</taxon>
        <taxon>Betaproteobacteria</taxon>
        <taxon>Burkholderiales</taxon>
        <taxon>Sphaerotilaceae</taxon>
        <taxon>Caldimonas</taxon>
    </lineage>
</organism>
<dbReference type="Proteomes" id="UP000238605">
    <property type="component" value="Unassembled WGS sequence"/>
</dbReference>
<evidence type="ECO:0000256" key="4">
    <source>
        <dbReference type="ARBA" id="ARBA00022692"/>
    </source>
</evidence>
<comment type="similarity">
    <text evidence="2">Belongs to the CPA3 antiporters (TC 2.A.63) subunit B family.</text>
</comment>
<keyword evidence="6 7" id="KW-0472">Membrane</keyword>
<dbReference type="RefSeq" id="WP_104302735.1">
    <property type="nucleotide sequence ID" value="NZ_PSNX01000009.1"/>
</dbReference>
<protein>
    <submittedName>
        <fullName evidence="9">Na(+)/H(+) antiporter subunit B</fullName>
    </submittedName>
</protein>
<feature type="transmembrane region" description="Helical" evidence="7">
    <location>
        <begin position="66"/>
        <end position="89"/>
    </location>
</feature>
<feature type="transmembrane region" description="Helical" evidence="7">
    <location>
        <begin position="34"/>
        <end position="54"/>
    </location>
</feature>
<evidence type="ECO:0000313" key="9">
    <source>
        <dbReference type="EMBL" id="PPE66139.1"/>
    </source>
</evidence>
<dbReference type="PANTHER" id="PTHR33932">
    <property type="entry name" value="NA(+)/H(+) ANTIPORTER SUBUNIT B"/>
    <property type="match status" value="1"/>
</dbReference>